<evidence type="ECO:0000313" key="2">
    <source>
        <dbReference type="Proteomes" id="UP000001299"/>
    </source>
</evidence>
<keyword evidence="2" id="KW-1185">Reference proteome</keyword>
<reference evidence="1 2" key="1">
    <citation type="journal article" date="2010" name="PLoS ONE">
        <title>The glycobiome of the rumen bacterium Butyrivibrio proteoclasticus B316(T) highlights adaptation to a polysaccharide-rich environment.</title>
        <authorList>
            <person name="Kelly W.J."/>
            <person name="Leahy S.C."/>
            <person name="Altermann E."/>
            <person name="Yeoman C.J."/>
            <person name="Dunne J.C."/>
            <person name="Kong Z."/>
            <person name="Pacheco D.M."/>
            <person name="Li D."/>
            <person name="Noel S.J."/>
            <person name="Moon C.D."/>
            <person name="Cookson A.L."/>
            <person name="Attwood G.T."/>
        </authorList>
    </citation>
    <scope>NUCLEOTIDE SEQUENCE [LARGE SCALE GENOMIC DNA]</scope>
    <source>
        <strain evidence="2">ATCC 51982 / DSM 14932 / B316</strain>
        <plasmid evidence="2">Plasmid pCY360</plasmid>
    </source>
</reference>
<dbReference type="HOGENOM" id="CLU_2859203_0_0_9"/>
<dbReference type="EMBL" id="CP001812">
    <property type="protein sequence ID" value="ADL36131.1"/>
    <property type="molecule type" value="Genomic_DNA"/>
</dbReference>
<dbReference type="KEGG" id="bpb:bpr_II193"/>
<keyword evidence="1" id="KW-0614">Plasmid</keyword>
<protein>
    <submittedName>
        <fullName evidence="1">Uncharacterized protein</fullName>
    </submittedName>
</protein>
<dbReference type="RefSeq" id="WP_013282780.1">
    <property type="nucleotide sequence ID" value="NC_014389.1"/>
</dbReference>
<name>E0S3Z9_BUTPB</name>
<dbReference type="AlphaFoldDB" id="E0S3Z9"/>
<dbReference type="Proteomes" id="UP000001299">
    <property type="component" value="Plasmid pCY360"/>
</dbReference>
<proteinExistence type="predicted"/>
<gene>
    <name evidence="1" type="ordered locus">bpr_II193</name>
</gene>
<geneLocation type="plasmid" evidence="1 2">
    <name>pCY360</name>
</geneLocation>
<sequence length="64" mass="7006">MNKTKFLSLLTENGFKAGFANSGIPTAFVQSPDDIAATKAAVERLARESDYHESFGIQLLKTEE</sequence>
<accession>E0S3Z9</accession>
<evidence type="ECO:0000313" key="1">
    <source>
        <dbReference type="EMBL" id="ADL36131.1"/>
    </source>
</evidence>
<organism evidence="1 2">
    <name type="scientific">Butyrivibrio proteoclasticus (strain ATCC 51982 / DSM 14932 / B316)</name>
    <name type="common">Clostridium proteoclasticum</name>
    <dbReference type="NCBI Taxonomy" id="515622"/>
    <lineage>
        <taxon>Bacteria</taxon>
        <taxon>Bacillati</taxon>
        <taxon>Bacillota</taxon>
        <taxon>Clostridia</taxon>
        <taxon>Lachnospirales</taxon>
        <taxon>Lachnospiraceae</taxon>
        <taxon>Butyrivibrio</taxon>
    </lineage>
</organism>